<feature type="domain" description="HTH tetR-type" evidence="5">
    <location>
        <begin position="9"/>
        <end position="69"/>
    </location>
</feature>
<evidence type="ECO:0000256" key="4">
    <source>
        <dbReference type="PROSITE-ProRule" id="PRU00335"/>
    </source>
</evidence>
<feature type="DNA-binding region" description="H-T-H motif" evidence="4">
    <location>
        <begin position="32"/>
        <end position="51"/>
    </location>
</feature>
<evidence type="ECO:0000313" key="6">
    <source>
        <dbReference type="EMBL" id="GLZ80549.1"/>
    </source>
</evidence>
<keyword evidence="7" id="KW-1185">Reference proteome</keyword>
<dbReference type="EMBL" id="BSTX01000004">
    <property type="protein sequence ID" value="GLZ80549.1"/>
    <property type="molecule type" value="Genomic_DNA"/>
</dbReference>
<sequence length="191" mass="20761">MPAPERRSERAHSAILDAVFDLCVERGYAKVTIEAIAARAAVGKPTIYRWWPSKGALALEALHVRIGHATDFPDTGDVAADLRAQMASVSRLFAGDIGIIYRGVIAEAQGDPDLVEAVRATIIGPRAKQCGDRLAIAVERGELRPDVPLRTMCDLLYASLYQRMLLGAGEAHLLRVPEVVDLILDGLRPRT</sequence>
<evidence type="ECO:0000256" key="1">
    <source>
        <dbReference type="ARBA" id="ARBA00023015"/>
    </source>
</evidence>
<dbReference type="Gene3D" id="1.10.357.10">
    <property type="entry name" value="Tetracycline Repressor, domain 2"/>
    <property type="match status" value="1"/>
</dbReference>
<dbReference type="PANTHER" id="PTHR30055:SF148">
    <property type="entry name" value="TETR-FAMILY TRANSCRIPTIONAL REGULATOR"/>
    <property type="match status" value="1"/>
</dbReference>
<dbReference type="GO" id="GO:0000976">
    <property type="term" value="F:transcription cis-regulatory region binding"/>
    <property type="evidence" value="ECO:0007669"/>
    <property type="project" value="TreeGrafter"/>
</dbReference>
<evidence type="ECO:0000313" key="7">
    <source>
        <dbReference type="Proteomes" id="UP001165079"/>
    </source>
</evidence>
<organism evidence="6 7">
    <name type="scientific">Actinorhabdospora filicis</name>
    <dbReference type="NCBI Taxonomy" id="1785913"/>
    <lineage>
        <taxon>Bacteria</taxon>
        <taxon>Bacillati</taxon>
        <taxon>Actinomycetota</taxon>
        <taxon>Actinomycetes</taxon>
        <taxon>Micromonosporales</taxon>
        <taxon>Micromonosporaceae</taxon>
        <taxon>Actinorhabdospora</taxon>
    </lineage>
</organism>
<dbReference type="Proteomes" id="UP001165079">
    <property type="component" value="Unassembled WGS sequence"/>
</dbReference>
<dbReference type="GO" id="GO:0003700">
    <property type="term" value="F:DNA-binding transcription factor activity"/>
    <property type="evidence" value="ECO:0007669"/>
    <property type="project" value="TreeGrafter"/>
</dbReference>
<dbReference type="PROSITE" id="PS50977">
    <property type="entry name" value="HTH_TETR_2"/>
    <property type="match status" value="1"/>
</dbReference>
<comment type="caution">
    <text evidence="6">The sequence shown here is derived from an EMBL/GenBank/DDBJ whole genome shotgun (WGS) entry which is preliminary data.</text>
</comment>
<dbReference type="InterPro" id="IPR009057">
    <property type="entry name" value="Homeodomain-like_sf"/>
</dbReference>
<proteinExistence type="predicted"/>
<dbReference type="PRINTS" id="PR00455">
    <property type="entry name" value="HTHTETR"/>
</dbReference>
<dbReference type="Pfam" id="PF00440">
    <property type="entry name" value="TetR_N"/>
    <property type="match status" value="1"/>
</dbReference>
<accession>A0A9W6SPD1</accession>
<evidence type="ECO:0000259" key="5">
    <source>
        <dbReference type="PROSITE" id="PS50977"/>
    </source>
</evidence>
<dbReference type="InterPro" id="IPR050109">
    <property type="entry name" value="HTH-type_TetR-like_transc_reg"/>
</dbReference>
<keyword evidence="3" id="KW-0804">Transcription</keyword>
<dbReference type="Gene3D" id="1.10.10.60">
    <property type="entry name" value="Homeodomain-like"/>
    <property type="match status" value="1"/>
</dbReference>
<dbReference type="PANTHER" id="PTHR30055">
    <property type="entry name" value="HTH-TYPE TRANSCRIPTIONAL REGULATOR RUTR"/>
    <property type="match status" value="1"/>
</dbReference>
<keyword evidence="2 4" id="KW-0238">DNA-binding</keyword>
<dbReference type="InterPro" id="IPR036271">
    <property type="entry name" value="Tet_transcr_reg_TetR-rel_C_sf"/>
</dbReference>
<dbReference type="RefSeq" id="WP_285665753.1">
    <property type="nucleotide sequence ID" value="NZ_BSTX01000004.1"/>
</dbReference>
<name>A0A9W6SPD1_9ACTN</name>
<keyword evidence="1" id="KW-0805">Transcription regulation</keyword>
<dbReference type="SUPFAM" id="SSF48498">
    <property type="entry name" value="Tetracyclin repressor-like, C-terminal domain"/>
    <property type="match status" value="1"/>
</dbReference>
<dbReference type="Pfam" id="PF16859">
    <property type="entry name" value="TetR_C_11"/>
    <property type="match status" value="1"/>
</dbReference>
<gene>
    <name evidence="6" type="ORF">Afil01_53560</name>
</gene>
<evidence type="ECO:0000256" key="2">
    <source>
        <dbReference type="ARBA" id="ARBA00023125"/>
    </source>
</evidence>
<protein>
    <submittedName>
        <fullName evidence="6">TetR family transcriptional regulator</fullName>
    </submittedName>
</protein>
<evidence type="ECO:0000256" key="3">
    <source>
        <dbReference type="ARBA" id="ARBA00023163"/>
    </source>
</evidence>
<dbReference type="InterPro" id="IPR011075">
    <property type="entry name" value="TetR_C"/>
</dbReference>
<reference evidence="6" key="1">
    <citation type="submission" date="2023-03" db="EMBL/GenBank/DDBJ databases">
        <title>Actinorhabdospora filicis NBRC 111898.</title>
        <authorList>
            <person name="Ichikawa N."/>
            <person name="Sato H."/>
            <person name="Tonouchi N."/>
        </authorList>
    </citation>
    <scope>NUCLEOTIDE SEQUENCE</scope>
    <source>
        <strain evidence="6">NBRC 111898</strain>
    </source>
</reference>
<dbReference type="InterPro" id="IPR001647">
    <property type="entry name" value="HTH_TetR"/>
</dbReference>
<dbReference type="AlphaFoldDB" id="A0A9W6SPD1"/>
<dbReference type="SUPFAM" id="SSF46689">
    <property type="entry name" value="Homeodomain-like"/>
    <property type="match status" value="1"/>
</dbReference>